<dbReference type="InterPro" id="IPR013917">
    <property type="entry name" value="tRNA_wybutosine-synth"/>
</dbReference>
<dbReference type="GeneTree" id="ENSGT00510000047059"/>
<keyword evidence="2" id="KW-0411">Iron-sulfur</keyword>
<keyword evidence="2" id="KW-0479">Metal-binding</keyword>
<keyword evidence="3" id="KW-0819">tRNA processing</keyword>
<dbReference type="AlphaFoldDB" id="A0A803YBK8"/>
<keyword evidence="2" id="KW-0408">Iron</keyword>
<organism evidence="6 7">
    <name type="scientific">Meleagris gallopavo</name>
    <name type="common">Wild turkey</name>
    <dbReference type="NCBI Taxonomy" id="9103"/>
    <lineage>
        <taxon>Eukaryota</taxon>
        <taxon>Metazoa</taxon>
        <taxon>Chordata</taxon>
        <taxon>Craniata</taxon>
        <taxon>Vertebrata</taxon>
        <taxon>Euteleostomi</taxon>
        <taxon>Archelosauria</taxon>
        <taxon>Archosauria</taxon>
        <taxon>Dinosauria</taxon>
        <taxon>Saurischia</taxon>
        <taxon>Theropoda</taxon>
        <taxon>Coelurosauria</taxon>
        <taxon>Aves</taxon>
        <taxon>Neognathae</taxon>
        <taxon>Galloanserae</taxon>
        <taxon>Galliformes</taxon>
        <taxon>Phasianidae</taxon>
        <taxon>Meleagridinae</taxon>
        <taxon>Meleagris</taxon>
    </lineage>
</organism>
<evidence type="ECO:0000256" key="1">
    <source>
        <dbReference type="ARBA" id="ARBA00001966"/>
    </source>
</evidence>
<evidence type="ECO:0000259" key="5">
    <source>
        <dbReference type="Pfam" id="PF08608"/>
    </source>
</evidence>
<dbReference type="GO" id="GO:0031591">
    <property type="term" value="P:wybutosine biosynthetic process"/>
    <property type="evidence" value="ECO:0007669"/>
    <property type="project" value="TreeGrafter"/>
</dbReference>
<reference evidence="6 7" key="1">
    <citation type="journal article" date="2010" name="PLoS Biol.">
        <title>Multi-platform next-generation sequencing of the domestic turkey (Meleagris gallopavo): genome assembly and analysis.</title>
        <authorList>
            <person name="Dalloul R.A."/>
            <person name="Long J.A."/>
            <person name="Zimin A.V."/>
            <person name="Aslam L."/>
            <person name="Beal K."/>
            <person name="Blomberg L.A."/>
            <person name="Bouffard P."/>
            <person name="Burt D.W."/>
            <person name="Crasta O."/>
            <person name="Crooijmans R.P."/>
            <person name="Cooper K."/>
            <person name="Coulombe R.A."/>
            <person name="De S."/>
            <person name="Delany M.E."/>
            <person name="Dodgson J.B."/>
            <person name="Dong J.J."/>
            <person name="Evans C."/>
            <person name="Frederickson K.M."/>
            <person name="Flicek P."/>
            <person name="Florea L."/>
            <person name="Folkerts O."/>
            <person name="Groenen M.A."/>
            <person name="Harkins T.T."/>
            <person name="Herrero J."/>
            <person name="Hoffmann S."/>
            <person name="Megens H.J."/>
            <person name="Jiang A."/>
            <person name="de Jong P."/>
            <person name="Kaiser P."/>
            <person name="Kim H."/>
            <person name="Kim K.W."/>
            <person name="Kim S."/>
            <person name="Langenberger D."/>
            <person name="Lee M.K."/>
            <person name="Lee T."/>
            <person name="Mane S."/>
            <person name="Marcais G."/>
            <person name="Marz M."/>
            <person name="McElroy A.P."/>
            <person name="Modise T."/>
            <person name="Nefedov M."/>
            <person name="Notredame C."/>
            <person name="Paton I.R."/>
            <person name="Payne W.S."/>
            <person name="Pertea G."/>
            <person name="Prickett D."/>
            <person name="Puiu D."/>
            <person name="Qioa D."/>
            <person name="Raineri E."/>
            <person name="Ruffier M."/>
            <person name="Salzberg S.L."/>
            <person name="Schatz M.C."/>
            <person name="Scheuring C."/>
            <person name="Schmidt C.J."/>
            <person name="Schroeder S."/>
            <person name="Searle S.M."/>
            <person name="Smith E.J."/>
            <person name="Smith J."/>
            <person name="Sonstegard T.S."/>
            <person name="Stadler P.F."/>
            <person name="Tafer H."/>
            <person name="Tu Z.J."/>
            <person name="Van Tassell C.P."/>
            <person name="Vilella A.J."/>
            <person name="Williams K.P."/>
            <person name="Yorke J.A."/>
            <person name="Zhang L."/>
            <person name="Zhang H.B."/>
            <person name="Zhang X."/>
            <person name="Zhang Y."/>
            <person name="Reed K.M."/>
        </authorList>
    </citation>
    <scope>NUCLEOTIDE SEQUENCE [LARGE SCALE GENOMIC DNA]</scope>
</reference>
<reference evidence="6" key="3">
    <citation type="submission" date="2025-09" db="UniProtKB">
        <authorList>
            <consortium name="Ensembl"/>
        </authorList>
    </citation>
    <scope>IDENTIFICATION</scope>
</reference>
<dbReference type="Proteomes" id="UP000001645">
    <property type="component" value="Chromosome 21"/>
</dbReference>
<proteinExistence type="predicted"/>
<keyword evidence="7" id="KW-1185">Reference proteome</keyword>
<dbReference type="GO" id="GO:0051539">
    <property type="term" value="F:4 iron, 4 sulfur cluster binding"/>
    <property type="evidence" value="ECO:0007669"/>
    <property type="project" value="UniProtKB-KW"/>
</dbReference>
<accession>A0A803YBK8</accession>
<evidence type="ECO:0000256" key="2">
    <source>
        <dbReference type="ARBA" id="ARBA00022485"/>
    </source>
</evidence>
<protein>
    <recommendedName>
        <fullName evidence="5">tRNA wybutosine-synthesis domain-containing protein</fullName>
    </recommendedName>
</protein>
<dbReference type="PANTHER" id="PTHR13930">
    <property type="entry name" value="S-ADENOSYL-L-METHIONINE-DEPENDENT TRNA 4-DEMETHYLWYOSINE SYNTHASE"/>
    <property type="match status" value="1"/>
</dbReference>
<dbReference type="Pfam" id="PF08608">
    <property type="entry name" value="Wyosine_form"/>
    <property type="match status" value="1"/>
</dbReference>
<comment type="cofactor">
    <cofactor evidence="1">
        <name>[4Fe-4S] cluster</name>
        <dbReference type="ChEBI" id="CHEBI:49883"/>
    </cofactor>
</comment>
<keyword evidence="2" id="KW-0004">4Fe-4S</keyword>
<dbReference type="PANTHER" id="PTHR13930:SF0">
    <property type="entry name" value="S-ADENOSYL-L-METHIONINE-DEPENDENT TRNA 4-DEMETHYLWYOSINE SYNTHASE TYW1-RELATED"/>
    <property type="match status" value="1"/>
</dbReference>
<dbReference type="Gene3D" id="3.20.20.70">
    <property type="entry name" value="Aldolase class I"/>
    <property type="match status" value="1"/>
</dbReference>
<dbReference type="Ensembl" id="ENSMGAT00000026580.1">
    <property type="protein sequence ID" value="ENSMGAP00000029155.1"/>
    <property type="gene ID" value="ENSMGAG00000020414.1"/>
</dbReference>
<dbReference type="InterPro" id="IPR034556">
    <property type="entry name" value="tRNA_wybutosine-synthase"/>
</dbReference>
<dbReference type="InterPro" id="IPR013785">
    <property type="entry name" value="Aldolase_TIM"/>
</dbReference>
<evidence type="ECO:0000256" key="3">
    <source>
        <dbReference type="ARBA" id="ARBA00022694"/>
    </source>
</evidence>
<sequence>MEKRATSVCWPQCCFESRQQVLQGPGHETKDFGLQNQLKNWFVTQQRTVYRLTLVKAWNVDELKAYADLVSLGKPDFIEVKGVTYCGDSSASSLTMANVPWHEEVVHFVQELAQLLPDYGIACEHEHSNCLLIAHKKFKINGDWCTWIDYERFQELVRAHVDSGGTQTFTATDYTARTPHWALFGSNQRGFDPLDVRYQRRGKRVYPSWLEWNHLQAAALGSVPSLSLHQSAAWEDLEKAAAPALPLMGSSRGSNQAPEVPASL</sequence>
<keyword evidence="4" id="KW-0456">Lyase</keyword>
<evidence type="ECO:0000256" key="4">
    <source>
        <dbReference type="ARBA" id="ARBA00023239"/>
    </source>
</evidence>
<dbReference type="InParanoid" id="A0A803YBK8"/>
<name>A0A803YBK8_MELGA</name>
<evidence type="ECO:0000313" key="7">
    <source>
        <dbReference type="Proteomes" id="UP000001645"/>
    </source>
</evidence>
<reference evidence="6" key="2">
    <citation type="submission" date="2025-08" db="UniProtKB">
        <authorList>
            <consortium name="Ensembl"/>
        </authorList>
    </citation>
    <scope>IDENTIFICATION</scope>
</reference>
<evidence type="ECO:0000313" key="6">
    <source>
        <dbReference type="Ensembl" id="ENSMGAP00000029155.1"/>
    </source>
</evidence>
<feature type="domain" description="tRNA wybutosine-synthesis" evidence="5">
    <location>
        <begin position="73"/>
        <end position="135"/>
    </location>
</feature>
<dbReference type="GO" id="GO:0016829">
    <property type="term" value="F:lyase activity"/>
    <property type="evidence" value="ECO:0007669"/>
    <property type="project" value="UniProtKB-KW"/>
</dbReference>